<dbReference type="Gene3D" id="3.10.110.10">
    <property type="entry name" value="Ubiquitin Conjugating Enzyme"/>
    <property type="match status" value="1"/>
</dbReference>
<dbReference type="OrthoDB" id="3775491at2759"/>
<dbReference type="SUPFAM" id="SSF54495">
    <property type="entry name" value="UBC-like"/>
    <property type="match status" value="1"/>
</dbReference>
<evidence type="ECO:0000313" key="2">
    <source>
        <dbReference type="EMBL" id="KAF2730389.1"/>
    </source>
</evidence>
<dbReference type="EMBL" id="ML996219">
    <property type="protein sequence ID" value="KAF2730389.1"/>
    <property type="molecule type" value="Genomic_DNA"/>
</dbReference>
<dbReference type="Pfam" id="PF00179">
    <property type="entry name" value="UQ_con"/>
    <property type="match status" value="1"/>
</dbReference>
<dbReference type="PROSITE" id="PS50127">
    <property type="entry name" value="UBC_2"/>
    <property type="match status" value="1"/>
</dbReference>
<dbReference type="SMART" id="SM00212">
    <property type="entry name" value="UBCc"/>
    <property type="match status" value="1"/>
</dbReference>
<accession>A0A9P4QPP1</accession>
<sequence>MTYRTDNNLRLARIRSEIRNSAVKVHSHYDIYICESNMALWKIVMQGPQESSYSDGTFLMYLEMEDDYPNFAPKARFLTSIYHPNINRHGLYSLLLFPGFSDPINAVVTLNFHWDQEEVALQIAKHATKTRAEWKKDIIGE</sequence>
<dbReference type="InterPro" id="IPR000608">
    <property type="entry name" value="UBC"/>
</dbReference>
<protein>
    <submittedName>
        <fullName evidence="2">UBC-like protein</fullName>
    </submittedName>
</protein>
<dbReference type="InterPro" id="IPR016135">
    <property type="entry name" value="UBQ-conjugating_enzyme/RWD"/>
</dbReference>
<gene>
    <name evidence="2" type="ORF">EJ04DRAFT_579929</name>
</gene>
<organism evidence="2 3">
    <name type="scientific">Polyplosphaeria fusca</name>
    <dbReference type="NCBI Taxonomy" id="682080"/>
    <lineage>
        <taxon>Eukaryota</taxon>
        <taxon>Fungi</taxon>
        <taxon>Dikarya</taxon>
        <taxon>Ascomycota</taxon>
        <taxon>Pezizomycotina</taxon>
        <taxon>Dothideomycetes</taxon>
        <taxon>Pleosporomycetidae</taxon>
        <taxon>Pleosporales</taxon>
        <taxon>Tetraplosphaeriaceae</taxon>
        <taxon>Polyplosphaeria</taxon>
    </lineage>
</organism>
<feature type="domain" description="UBC core" evidence="1">
    <location>
        <begin position="6"/>
        <end position="141"/>
    </location>
</feature>
<dbReference type="PANTHER" id="PTHR24068">
    <property type="entry name" value="UBIQUITIN-CONJUGATING ENZYME E2"/>
    <property type="match status" value="1"/>
</dbReference>
<name>A0A9P4QPP1_9PLEO</name>
<dbReference type="AlphaFoldDB" id="A0A9P4QPP1"/>
<reference evidence="2" key="1">
    <citation type="journal article" date="2020" name="Stud. Mycol.">
        <title>101 Dothideomycetes genomes: a test case for predicting lifestyles and emergence of pathogens.</title>
        <authorList>
            <person name="Haridas S."/>
            <person name="Albert R."/>
            <person name="Binder M."/>
            <person name="Bloem J."/>
            <person name="Labutti K."/>
            <person name="Salamov A."/>
            <person name="Andreopoulos B."/>
            <person name="Baker S."/>
            <person name="Barry K."/>
            <person name="Bills G."/>
            <person name="Bluhm B."/>
            <person name="Cannon C."/>
            <person name="Castanera R."/>
            <person name="Culley D."/>
            <person name="Daum C."/>
            <person name="Ezra D."/>
            <person name="Gonzalez J."/>
            <person name="Henrissat B."/>
            <person name="Kuo A."/>
            <person name="Liang C."/>
            <person name="Lipzen A."/>
            <person name="Lutzoni F."/>
            <person name="Magnuson J."/>
            <person name="Mondo S."/>
            <person name="Nolan M."/>
            <person name="Ohm R."/>
            <person name="Pangilinan J."/>
            <person name="Park H.-J."/>
            <person name="Ramirez L."/>
            <person name="Alfaro M."/>
            <person name="Sun H."/>
            <person name="Tritt A."/>
            <person name="Yoshinaga Y."/>
            <person name="Zwiers L.-H."/>
            <person name="Turgeon B."/>
            <person name="Goodwin S."/>
            <person name="Spatafora J."/>
            <person name="Crous P."/>
            <person name="Grigoriev I."/>
        </authorList>
    </citation>
    <scope>NUCLEOTIDE SEQUENCE</scope>
    <source>
        <strain evidence="2">CBS 125425</strain>
    </source>
</reference>
<evidence type="ECO:0000259" key="1">
    <source>
        <dbReference type="PROSITE" id="PS50127"/>
    </source>
</evidence>
<comment type="caution">
    <text evidence="2">The sequence shown here is derived from an EMBL/GenBank/DDBJ whole genome shotgun (WGS) entry which is preliminary data.</text>
</comment>
<keyword evidence="3" id="KW-1185">Reference proteome</keyword>
<dbReference type="Proteomes" id="UP000799444">
    <property type="component" value="Unassembled WGS sequence"/>
</dbReference>
<evidence type="ECO:0000313" key="3">
    <source>
        <dbReference type="Proteomes" id="UP000799444"/>
    </source>
</evidence>
<proteinExistence type="predicted"/>